<dbReference type="GO" id="GO:0005525">
    <property type="term" value="F:GTP binding"/>
    <property type="evidence" value="ECO:0007669"/>
    <property type="project" value="InterPro"/>
</dbReference>
<dbReference type="STRING" id="181874.A0A409W032"/>
<protein>
    <recommendedName>
        <fullName evidence="2">G domain-containing protein</fullName>
    </recommendedName>
</protein>
<comment type="caution">
    <text evidence="3">The sequence shown here is derived from an EMBL/GenBank/DDBJ whole genome shotgun (WGS) entry which is preliminary data.</text>
</comment>
<dbReference type="Pfam" id="PF01926">
    <property type="entry name" value="MMR_HSR1"/>
    <property type="match status" value="1"/>
</dbReference>
<dbReference type="InterPro" id="IPR006073">
    <property type="entry name" value="GTP-bd"/>
</dbReference>
<dbReference type="SUPFAM" id="SSF52540">
    <property type="entry name" value="P-loop containing nucleoside triphosphate hydrolases"/>
    <property type="match status" value="1"/>
</dbReference>
<keyword evidence="4" id="KW-1185">Reference proteome</keyword>
<feature type="region of interest" description="Disordered" evidence="1">
    <location>
        <begin position="73"/>
        <end position="98"/>
    </location>
</feature>
<gene>
    <name evidence="3" type="ORF">CVT24_006890</name>
</gene>
<dbReference type="Gene3D" id="3.40.50.300">
    <property type="entry name" value="P-loop containing nucleotide triphosphate hydrolases"/>
    <property type="match status" value="1"/>
</dbReference>
<dbReference type="AlphaFoldDB" id="A0A409W032"/>
<evidence type="ECO:0000256" key="1">
    <source>
        <dbReference type="SAM" id="MobiDB-lite"/>
    </source>
</evidence>
<dbReference type="OrthoDB" id="2130433at2759"/>
<organism evidence="3 4">
    <name type="scientific">Panaeolus cyanescens</name>
    <dbReference type="NCBI Taxonomy" id="181874"/>
    <lineage>
        <taxon>Eukaryota</taxon>
        <taxon>Fungi</taxon>
        <taxon>Dikarya</taxon>
        <taxon>Basidiomycota</taxon>
        <taxon>Agaricomycotina</taxon>
        <taxon>Agaricomycetes</taxon>
        <taxon>Agaricomycetidae</taxon>
        <taxon>Agaricales</taxon>
        <taxon>Agaricineae</taxon>
        <taxon>Galeropsidaceae</taxon>
        <taxon>Panaeolus</taxon>
    </lineage>
</organism>
<evidence type="ECO:0000313" key="3">
    <source>
        <dbReference type="EMBL" id="PPQ71874.1"/>
    </source>
</evidence>
<sequence length="219" mass="25080">MEPAKELRLKNLSIRGDISVWPLDMLDWEQAINCWRQIRHTIRSDDASSRTFELQLVEVRAALDNFREQLEVLGSPNPPLSPPPPNPSLPQRSPGAKSTALAPDEIHLKNLEIKGIVSVWPLEMFPWRPDIRRWRILIMGPTGSGKSSFIEAIAGPNWMINKISSGQLEGFTQDVNCYYIENVMWKEYPIYIVDTPGFADTKMSEFEILRKIEAWMSSD</sequence>
<name>A0A409W032_9AGAR</name>
<dbReference type="InterPro" id="IPR027417">
    <property type="entry name" value="P-loop_NTPase"/>
</dbReference>
<evidence type="ECO:0000313" key="4">
    <source>
        <dbReference type="Proteomes" id="UP000284842"/>
    </source>
</evidence>
<dbReference type="EMBL" id="NHTK01005896">
    <property type="protein sequence ID" value="PPQ71874.1"/>
    <property type="molecule type" value="Genomic_DNA"/>
</dbReference>
<feature type="compositionally biased region" description="Pro residues" evidence="1">
    <location>
        <begin position="76"/>
        <end position="88"/>
    </location>
</feature>
<feature type="domain" description="G" evidence="2">
    <location>
        <begin position="135"/>
        <end position="212"/>
    </location>
</feature>
<accession>A0A409W032</accession>
<proteinExistence type="predicted"/>
<evidence type="ECO:0000259" key="2">
    <source>
        <dbReference type="Pfam" id="PF01926"/>
    </source>
</evidence>
<dbReference type="Proteomes" id="UP000284842">
    <property type="component" value="Unassembled WGS sequence"/>
</dbReference>
<dbReference type="InParanoid" id="A0A409W032"/>
<reference evidence="3 4" key="1">
    <citation type="journal article" date="2018" name="Evol. Lett.">
        <title>Horizontal gene cluster transfer increased hallucinogenic mushroom diversity.</title>
        <authorList>
            <person name="Reynolds H.T."/>
            <person name="Vijayakumar V."/>
            <person name="Gluck-Thaler E."/>
            <person name="Korotkin H.B."/>
            <person name="Matheny P.B."/>
            <person name="Slot J.C."/>
        </authorList>
    </citation>
    <scope>NUCLEOTIDE SEQUENCE [LARGE SCALE GENOMIC DNA]</scope>
    <source>
        <strain evidence="3 4">2629</strain>
    </source>
</reference>